<dbReference type="SUPFAM" id="SSF46785">
    <property type="entry name" value="Winged helix' DNA-binding domain"/>
    <property type="match status" value="1"/>
</dbReference>
<sequence length="133" mass="15008">MNRKTDYALRIIRALTDQKRHTASDLAGNEQIPLAFTYKILKRLSRAGIISLERGPGGGCRLQADLKQISLYDLILIMEGEADMTACMNGNYDCSWRKSHGICKIHLNLMAVQKEINQKLQSKSLWDIIGKTT</sequence>
<dbReference type="Proteomes" id="UP000591071">
    <property type="component" value="Unassembled WGS sequence"/>
</dbReference>
<proteinExistence type="predicted"/>
<gene>
    <name evidence="1" type="ORF">HF872_00255</name>
</gene>
<dbReference type="PANTHER" id="PTHR33221">
    <property type="entry name" value="WINGED HELIX-TURN-HELIX TRANSCRIPTIONAL REGULATOR, RRF2 FAMILY"/>
    <property type="match status" value="1"/>
</dbReference>
<dbReference type="Gene3D" id="1.10.10.10">
    <property type="entry name" value="Winged helix-like DNA-binding domain superfamily/Winged helix DNA-binding domain"/>
    <property type="match status" value="1"/>
</dbReference>
<dbReference type="InterPro" id="IPR036388">
    <property type="entry name" value="WH-like_DNA-bd_sf"/>
</dbReference>
<protein>
    <submittedName>
        <fullName evidence="1">Rrf2 family transcriptional regulator</fullName>
    </submittedName>
</protein>
<name>A0A848BLB7_9FIRM</name>
<dbReference type="InterPro" id="IPR036390">
    <property type="entry name" value="WH_DNA-bd_sf"/>
</dbReference>
<dbReference type="PANTHER" id="PTHR33221:SF2">
    <property type="entry name" value="TRANSCRIPTIONAL REGULATOR"/>
    <property type="match status" value="1"/>
</dbReference>
<dbReference type="InterPro" id="IPR000944">
    <property type="entry name" value="Tscrpt_reg_Rrf2"/>
</dbReference>
<organism evidence="1 2">
    <name type="scientific">Megasphaera hexanoica</name>
    <dbReference type="NCBI Taxonomy" id="1675036"/>
    <lineage>
        <taxon>Bacteria</taxon>
        <taxon>Bacillati</taxon>
        <taxon>Bacillota</taxon>
        <taxon>Negativicutes</taxon>
        <taxon>Veillonellales</taxon>
        <taxon>Veillonellaceae</taxon>
        <taxon>Megasphaera</taxon>
    </lineage>
</organism>
<dbReference type="AlphaFoldDB" id="A0A848BLB7"/>
<dbReference type="EMBL" id="JABAFG010000001">
    <property type="protein sequence ID" value="NME27061.1"/>
    <property type="molecule type" value="Genomic_DNA"/>
</dbReference>
<comment type="caution">
    <text evidence="1">The sequence shown here is derived from an EMBL/GenBank/DDBJ whole genome shotgun (WGS) entry which is preliminary data.</text>
</comment>
<evidence type="ECO:0000313" key="1">
    <source>
        <dbReference type="EMBL" id="NME27061.1"/>
    </source>
</evidence>
<accession>A0A848BLB7</accession>
<dbReference type="GO" id="GO:0005829">
    <property type="term" value="C:cytosol"/>
    <property type="evidence" value="ECO:0007669"/>
    <property type="project" value="TreeGrafter"/>
</dbReference>
<dbReference type="NCBIfam" id="TIGR00738">
    <property type="entry name" value="rrf2_super"/>
    <property type="match status" value="1"/>
</dbReference>
<reference evidence="1 2" key="1">
    <citation type="submission" date="2020-04" db="EMBL/GenBank/DDBJ databases">
        <authorList>
            <person name="Hitch T.C.A."/>
            <person name="Wylensek D."/>
            <person name="Clavel T."/>
        </authorList>
    </citation>
    <scope>NUCLEOTIDE SEQUENCE [LARGE SCALE GENOMIC DNA]</scope>
    <source>
        <strain evidence="1 2">Oil-RF-744-FAT-WT-6-1</strain>
    </source>
</reference>
<dbReference type="Pfam" id="PF02082">
    <property type="entry name" value="Rrf2"/>
    <property type="match status" value="1"/>
</dbReference>
<evidence type="ECO:0000313" key="2">
    <source>
        <dbReference type="Proteomes" id="UP000591071"/>
    </source>
</evidence>
<dbReference type="GO" id="GO:0003700">
    <property type="term" value="F:DNA-binding transcription factor activity"/>
    <property type="evidence" value="ECO:0007669"/>
    <property type="project" value="TreeGrafter"/>
</dbReference>
<dbReference type="PROSITE" id="PS51197">
    <property type="entry name" value="HTH_RRF2_2"/>
    <property type="match status" value="1"/>
</dbReference>